<comment type="caution">
    <text evidence="1">The sequence shown here is derived from an EMBL/GenBank/DDBJ whole genome shotgun (WGS) entry which is preliminary data.</text>
</comment>
<organism evidence="1 2">
    <name type="scientific">Duganella phyllosphaerae</name>
    <dbReference type="NCBI Taxonomy" id="762836"/>
    <lineage>
        <taxon>Bacteria</taxon>
        <taxon>Pseudomonadati</taxon>
        <taxon>Pseudomonadota</taxon>
        <taxon>Betaproteobacteria</taxon>
        <taxon>Burkholderiales</taxon>
        <taxon>Oxalobacteraceae</taxon>
        <taxon>Telluria group</taxon>
        <taxon>Duganella</taxon>
    </lineage>
</organism>
<evidence type="ECO:0000313" key="2">
    <source>
        <dbReference type="Proteomes" id="UP000175989"/>
    </source>
</evidence>
<dbReference type="AlphaFoldDB" id="A0A1E7W657"/>
<dbReference type="Proteomes" id="UP000175989">
    <property type="component" value="Unassembled WGS sequence"/>
</dbReference>
<sequence>MNAITNTETSAVAATHNAATTIIASGFDIANLAAAAVVTKTFNVDVLFDEDGNATAGLVIVGKNSPEYQAASHAVRAEGYQKAAVRKTAIDAKTDAGASKLVDVIDSNATRLALSVVTGWYGFTSAGVPVPFDKNMVAAAFAKFPTWEDKVSAALEVDANFLTVSSPASSPSPTTSSNG</sequence>
<keyword evidence="2" id="KW-1185">Reference proteome</keyword>
<dbReference type="RefSeq" id="WP_070251938.1">
    <property type="nucleotide sequence ID" value="NZ_LROM01000152.1"/>
</dbReference>
<evidence type="ECO:0000313" key="1">
    <source>
        <dbReference type="EMBL" id="OEZ91456.1"/>
    </source>
</evidence>
<protein>
    <submittedName>
        <fullName evidence="1">Uncharacterized protein</fullName>
    </submittedName>
</protein>
<dbReference type="PATRIC" id="fig|762836.4.peg.5209"/>
<proteinExistence type="predicted"/>
<gene>
    <name evidence="1" type="ORF">DUPY_50680</name>
</gene>
<dbReference type="OrthoDB" id="8702423at2"/>
<dbReference type="EMBL" id="LROM01000152">
    <property type="protein sequence ID" value="OEZ91456.1"/>
    <property type="molecule type" value="Genomic_DNA"/>
</dbReference>
<name>A0A1E7W657_9BURK</name>
<accession>A0A1E7W657</accession>
<reference evidence="2" key="1">
    <citation type="journal article" date="2016" name="Front. Microbiol.">
        <title>Molecular Keys to the Janthinobacterium and Duganella spp. Interaction with the Plant Pathogen Fusarium graminearum.</title>
        <authorList>
            <person name="Haack F.S."/>
            <person name="Poehlein A."/>
            <person name="Kroger C."/>
            <person name="Voigt C.A."/>
            <person name="Piepenbring M."/>
            <person name="Bode H.B."/>
            <person name="Daniel R."/>
            <person name="Schafer W."/>
            <person name="Streit W.R."/>
        </authorList>
    </citation>
    <scope>NUCLEOTIDE SEQUENCE [LARGE SCALE GENOMIC DNA]</scope>
    <source>
        <strain evidence="2">T54</strain>
    </source>
</reference>